<gene>
    <name evidence="2" type="ORF">E2C01_005465</name>
</gene>
<evidence type="ECO:0000313" key="2">
    <source>
        <dbReference type="EMBL" id="MPC12758.1"/>
    </source>
</evidence>
<keyword evidence="1" id="KW-1133">Transmembrane helix</keyword>
<evidence type="ECO:0000313" key="3">
    <source>
        <dbReference type="Proteomes" id="UP000324222"/>
    </source>
</evidence>
<dbReference type="AlphaFoldDB" id="A0A5B7CUG8"/>
<dbReference type="EMBL" id="VSRR010000234">
    <property type="protein sequence ID" value="MPC12758.1"/>
    <property type="molecule type" value="Genomic_DNA"/>
</dbReference>
<organism evidence="2 3">
    <name type="scientific">Portunus trituberculatus</name>
    <name type="common">Swimming crab</name>
    <name type="synonym">Neptunus trituberculatus</name>
    <dbReference type="NCBI Taxonomy" id="210409"/>
    <lineage>
        <taxon>Eukaryota</taxon>
        <taxon>Metazoa</taxon>
        <taxon>Ecdysozoa</taxon>
        <taxon>Arthropoda</taxon>
        <taxon>Crustacea</taxon>
        <taxon>Multicrustacea</taxon>
        <taxon>Malacostraca</taxon>
        <taxon>Eumalacostraca</taxon>
        <taxon>Eucarida</taxon>
        <taxon>Decapoda</taxon>
        <taxon>Pleocyemata</taxon>
        <taxon>Brachyura</taxon>
        <taxon>Eubrachyura</taxon>
        <taxon>Portunoidea</taxon>
        <taxon>Portunidae</taxon>
        <taxon>Portuninae</taxon>
        <taxon>Portunus</taxon>
    </lineage>
</organism>
<reference evidence="2 3" key="1">
    <citation type="submission" date="2019-05" db="EMBL/GenBank/DDBJ databases">
        <title>Another draft genome of Portunus trituberculatus and its Hox gene families provides insights of decapod evolution.</title>
        <authorList>
            <person name="Jeong J.-H."/>
            <person name="Song I."/>
            <person name="Kim S."/>
            <person name="Choi T."/>
            <person name="Kim D."/>
            <person name="Ryu S."/>
            <person name="Kim W."/>
        </authorList>
    </citation>
    <scope>NUCLEOTIDE SEQUENCE [LARGE SCALE GENOMIC DNA]</scope>
    <source>
        <tissue evidence="2">Muscle</tissue>
    </source>
</reference>
<feature type="transmembrane region" description="Helical" evidence="1">
    <location>
        <begin position="20"/>
        <end position="39"/>
    </location>
</feature>
<comment type="caution">
    <text evidence="2">The sequence shown here is derived from an EMBL/GenBank/DDBJ whole genome shotgun (WGS) entry which is preliminary data.</text>
</comment>
<dbReference type="Proteomes" id="UP000324222">
    <property type="component" value="Unassembled WGS sequence"/>
</dbReference>
<keyword evidence="1" id="KW-0472">Membrane</keyword>
<accession>A0A5B7CUG8</accession>
<protein>
    <submittedName>
        <fullName evidence="2">Uncharacterized protein</fullName>
    </submittedName>
</protein>
<evidence type="ECO:0000256" key="1">
    <source>
        <dbReference type="SAM" id="Phobius"/>
    </source>
</evidence>
<feature type="transmembrane region" description="Helical" evidence="1">
    <location>
        <begin position="46"/>
        <end position="63"/>
    </location>
</feature>
<sequence length="64" mass="7448">MLVLSVLNGLDVCGDDFWRIESIMCVLMPFEALLGFMSVFSVSFECSKWFVCVFGWFWVILVFH</sequence>
<proteinExistence type="predicted"/>
<keyword evidence="3" id="KW-1185">Reference proteome</keyword>
<keyword evidence="1" id="KW-0812">Transmembrane</keyword>
<name>A0A5B7CUG8_PORTR</name>